<organism evidence="6 7">
    <name type="scientific">Lentilactobacillus parafarraginis DSM 18390 = JCM 14109</name>
    <dbReference type="NCBI Taxonomy" id="1423786"/>
    <lineage>
        <taxon>Bacteria</taxon>
        <taxon>Bacillati</taxon>
        <taxon>Bacillota</taxon>
        <taxon>Bacilli</taxon>
        <taxon>Lactobacillales</taxon>
        <taxon>Lactobacillaceae</taxon>
        <taxon>Lentilactobacillus</taxon>
    </lineage>
</organism>
<protein>
    <submittedName>
        <fullName evidence="6">Mannosyl-glycoprotein endo-beta-N-acetylglucosaminidase</fullName>
    </submittedName>
</protein>
<name>A0A0R1YLX4_9LACO</name>
<feature type="transmembrane region" description="Helical" evidence="4">
    <location>
        <begin position="7"/>
        <end position="27"/>
    </location>
</feature>
<keyword evidence="2" id="KW-0378">Hydrolase</keyword>
<feature type="region of interest" description="Disordered" evidence="3">
    <location>
        <begin position="200"/>
        <end position="225"/>
    </location>
</feature>
<feature type="domain" description="Mannosyl-glycoprotein endo-beta-N-acetylglucosamidase-like" evidence="5">
    <location>
        <begin position="36"/>
        <end position="198"/>
    </location>
</feature>
<evidence type="ECO:0000259" key="5">
    <source>
        <dbReference type="SMART" id="SM00047"/>
    </source>
</evidence>
<keyword evidence="4" id="KW-0812">Transmembrane</keyword>
<evidence type="ECO:0000256" key="2">
    <source>
        <dbReference type="ARBA" id="ARBA00022801"/>
    </source>
</evidence>
<dbReference type="PANTHER" id="PTHR33308">
    <property type="entry name" value="PEPTIDOGLYCAN HYDROLASE FLGJ"/>
    <property type="match status" value="1"/>
</dbReference>
<keyword evidence="4" id="KW-1133">Transmembrane helix</keyword>
<comment type="similarity">
    <text evidence="1">Belongs to the glycosyl hydrolase 73 family.</text>
</comment>
<dbReference type="PANTHER" id="PTHR33308:SF9">
    <property type="entry name" value="PEPTIDOGLYCAN HYDROLASE FLGJ"/>
    <property type="match status" value="1"/>
</dbReference>
<dbReference type="EMBL" id="AZFZ01000035">
    <property type="protein sequence ID" value="KRM43351.1"/>
    <property type="molecule type" value="Genomic_DNA"/>
</dbReference>
<dbReference type="InterPro" id="IPR051056">
    <property type="entry name" value="Glycosyl_Hydrolase_73"/>
</dbReference>
<accession>A0A0R1YLX4</accession>
<evidence type="ECO:0000256" key="3">
    <source>
        <dbReference type="SAM" id="MobiDB-lite"/>
    </source>
</evidence>
<evidence type="ECO:0000256" key="4">
    <source>
        <dbReference type="SAM" id="Phobius"/>
    </source>
</evidence>
<sequence length="489" mass="53160">MELLKKLLKAGIVAITAAAVTLVVALFPGHRTYIQTAQASTATNFISQYKSDVQKASSKYNLYASVMMGQAALESGWGQSTLTTQANNFFGIKGAYNGQSVSMPTTEYNSNGQLENTTANFKKYPSAYASFADNGATLRNGTSWNTKYYSGTWKENASSYVDAANALTGKYATAPDYGGSIIKIIQTYGIDKLFGEAADSTSTSSSTTSASATSSSSSSSATSSSPVLTSVSYYRGSGDQTVPLAKKYQHYYVYNHVKGASKQEKRYSWKSLGVRSRVNVYLDMRGVKKGTAGNWYRIRFYPNTKAKRFWVYSDALSFSPIYSGTTDGTLVANKRTSGTIYSRVLGSSLLAKKVGKVSSLKQGTKYKVDKTALIHNSKSLGVWYHIASGKTKGWISNVNVLSAPASVAKVDFKGQKAISSAAKANYLYTDFNKAGQFTKHLKLAQVRLTIGSKVTVDKLGYRLSDKSIWYRITCPGSSDKYWVSSKFLS</sequence>
<dbReference type="SMART" id="SM00047">
    <property type="entry name" value="LYZ2"/>
    <property type="match status" value="1"/>
</dbReference>
<dbReference type="RefSeq" id="WP_138467528.1">
    <property type="nucleotide sequence ID" value="NZ_AZFZ01000035.1"/>
</dbReference>
<proteinExistence type="inferred from homology"/>
<keyword evidence="4" id="KW-0472">Membrane</keyword>
<dbReference type="InterPro" id="IPR002901">
    <property type="entry name" value="MGlyc_endo_b_GlcNAc-like_dom"/>
</dbReference>
<evidence type="ECO:0000256" key="1">
    <source>
        <dbReference type="ARBA" id="ARBA00010266"/>
    </source>
</evidence>
<comment type="caution">
    <text evidence="6">The sequence shown here is derived from an EMBL/GenBank/DDBJ whole genome shotgun (WGS) entry which is preliminary data.</text>
</comment>
<dbReference type="Gene3D" id="1.10.530.10">
    <property type="match status" value="1"/>
</dbReference>
<evidence type="ECO:0000313" key="6">
    <source>
        <dbReference type="EMBL" id="KRM43351.1"/>
    </source>
</evidence>
<dbReference type="Pfam" id="PF01832">
    <property type="entry name" value="Glucosaminidase"/>
    <property type="match status" value="1"/>
</dbReference>
<dbReference type="Proteomes" id="UP000051010">
    <property type="component" value="Unassembled WGS sequence"/>
</dbReference>
<dbReference type="AlphaFoldDB" id="A0A0R1YLX4"/>
<reference evidence="6 7" key="1">
    <citation type="journal article" date="2015" name="Genome Announc.">
        <title>Expanding the biotechnology potential of lactobacilli through comparative genomics of 213 strains and associated genera.</title>
        <authorList>
            <person name="Sun Z."/>
            <person name="Harris H.M."/>
            <person name="McCann A."/>
            <person name="Guo C."/>
            <person name="Argimon S."/>
            <person name="Zhang W."/>
            <person name="Yang X."/>
            <person name="Jeffery I.B."/>
            <person name="Cooney J.C."/>
            <person name="Kagawa T.F."/>
            <person name="Liu W."/>
            <person name="Song Y."/>
            <person name="Salvetti E."/>
            <person name="Wrobel A."/>
            <person name="Rasinkangas P."/>
            <person name="Parkhill J."/>
            <person name="Rea M.C."/>
            <person name="O'Sullivan O."/>
            <person name="Ritari J."/>
            <person name="Douillard F.P."/>
            <person name="Paul Ross R."/>
            <person name="Yang R."/>
            <person name="Briner A.E."/>
            <person name="Felis G.E."/>
            <person name="de Vos W.M."/>
            <person name="Barrangou R."/>
            <person name="Klaenhammer T.R."/>
            <person name="Caufield P.W."/>
            <person name="Cui Y."/>
            <person name="Zhang H."/>
            <person name="O'Toole P.W."/>
        </authorList>
    </citation>
    <scope>NUCLEOTIDE SEQUENCE [LARGE SCALE GENOMIC DNA]</scope>
    <source>
        <strain evidence="6 7">DSM 18390</strain>
    </source>
</reference>
<dbReference type="Gene3D" id="4.10.80.30">
    <property type="entry name" value="DNA polymerase, domain 6"/>
    <property type="match status" value="1"/>
</dbReference>
<dbReference type="GO" id="GO:0004040">
    <property type="term" value="F:amidase activity"/>
    <property type="evidence" value="ECO:0007669"/>
    <property type="project" value="InterPro"/>
</dbReference>
<gene>
    <name evidence="6" type="ORF">FD47_GL001580</name>
</gene>
<evidence type="ECO:0000313" key="7">
    <source>
        <dbReference type="Proteomes" id="UP000051010"/>
    </source>
</evidence>
<dbReference type="PATRIC" id="fig|1423786.4.peg.1685"/>